<dbReference type="Ensembl" id="ENSXETT00000120790">
    <property type="protein sequence ID" value="ENSXETP00000118990"/>
    <property type="gene ID" value="ENSXETG00000020532"/>
</dbReference>
<dbReference type="Gene3D" id="1.20.5.170">
    <property type="match status" value="1"/>
</dbReference>
<dbReference type="RefSeq" id="XP_002941647.1">
    <property type="nucleotide sequence ID" value="XM_002941601.2"/>
</dbReference>
<dbReference type="PRINTS" id="PR01248">
    <property type="entry name" value="TYPE1KERATIN"/>
</dbReference>
<dbReference type="KEGG" id="xtr:100497190"/>
<dbReference type="OrthoDB" id="2441647at2759"/>
<organism evidence="5">
    <name type="scientific">Xenopus tropicalis</name>
    <name type="common">Western clawed frog</name>
    <name type="synonym">Silurana tropicalis</name>
    <dbReference type="NCBI Taxonomy" id="8364"/>
    <lineage>
        <taxon>Eukaryota</taxon>
        <taxon>Metazoa</taxon>
        <taxon>Chordata</taxon>
        <taxon>Craniata</taxon>
        <taxon>Vertebrata</taxon>
        <taxon>Euteleostomi</taxon>
        <taxon>Amphibia</taxon>
        <taxon>Batrachia</taxon>
        <taxon>Anura</taxon>
        <taxon>Pipoidea</taxon>
        <taxon>Pipidae</taxon>
        <taxon>Xenopodinae</taxon>
        <taxon>Xenopus</taxon>
        <taxon>Silurana</taxon>
    </lineage>
</organism>
<dbReference type="AGR" id="Xenbase:XB-GENE-5999301"/>
<dbReference type="PANTHER" id="PTHR23239:SF354">
    <property type="entry name" value="KERATIN, TYPE I CYTOSKELETAL 18"/>
    <property type="match status" value="1"/>
</dbReference>
<dbReference type="GO" id="GO:0005856">
    <property type="term" value="C:cytoskeleton"/>
    <property type="evidence" value="ECO:0000318"/>
    <property type="project" value="GO_Central"/>
</dbReference>
<sequence length="400" mass="45296">MASRCFAPVGPASFKTLSVGSQNGAPYSMSEIATSPVLPSGEEKEVMQNLNSRLATYLENVGALEKSNKQLESQIQQKLLDQKPLQKNYSAQLGLIKDLQNQIANSASQNTKLLLEIDNNKLAAEDLRVKWSTESAVCLSVEKDIHALRKVKGDHNTVNISIKAELEGLEDERQSLQNNYMKDLEAARESVAKGKVEVEVDAVKGPDLNLILSEIRLQYEDIMKKNKEEADALFQSQCDDVNLKLEKESQEAQSAHNELREHKNHLQSLQLELDALYNQVKALKQDLDETELRYQNEQNRLQSHVSSVELDLSDVVQTVQNNKLEYEALLRMKETLEAEIAEYRRLLEGDYEEKVFTPEPKKEPEIKTKKIIKIVTQTLVDGKLVNESSEVEEYDNAEKN</sequence>
<gene>
    <name evidence="5 7 8" type="primary">krt18.2</name>
</gene>
<reference evidence="7" key="3">
    <citation type="submission" date="2025-04" db="UniProtKB">
        <authorList>
            <consortium name="RefSeq"/>
        </authorList>
    </citation>
    <scope>IDENTIFICATION</scope>
    <source>
        <strain evidence="7">Nigerian</strain>
        <tissue evidence="7">Liver and blood</tissue>
    </source>
</reference>
<dbReference type="Bgee" id="ENSXETG00000020532">
    <property type="expression patterns" value="Expressed in post-anal tail and 3 other cell types or tissues"/>
</dbReference>
<dbReference type="DNASU" id="394508"/>
<dbReference type="InterPro" id="IPR002957">
    <property type="entry name" value="Keratin_I"/>
</dbReference>
<dbReference type="AlphaFoldDB" id="A0A7D9NLU6"/>
<accession>A0A7D9NLU6</accession>
<reference evidence="5" key="2">
    <citation type="submission" date="2011-06" db="UniProtKB">
        <authorList>
            <consortium name="Ensembl"/>
        </authorList>
    </citation>
    <scope>IDENTIFICATION</scope>
</reference>
<evidence type="ECO:0000259" key="4">
    <source>
        <dbReference type="PROSITE" id="PS51842"/>
    </source>
</evidence>
<dbReference type="GeneTree" id="ENSGT00950000182969"/>
<evidence type="ECO:0000313" key="5">
    <source>
        <dbReference type="Ensembl" id="ENSXETP00000044359"/>
    </source>
</evidence>
<dbReference type="Xenbase" id="XB-GENE-5999301">
    <property type="gene designation" value="krt18.2"/>
</dbReference>
<dbReference type="SUPFAM" id="SSF64593">
    <property type="entry name" value="Intermediate filament protein, coiled coil region"/>
    <property type="match status" value="2"/>
</dbReference>
<reference evidence="5" key="1">
    <citation type="journal article" date="2010" name="Science">
        <title>The genome of the Western clawed frog Xenopus tropicalis.</title>
        <authorList>
            <person name="Hellsten U."/>
            <person name="Harland R.M."/>
            <person name="Gilchrist M.J."/>
            <person name="Hendrix D."/>
            <person name="Jurka J."/>
            <person name="Kapitonov V."/>
            <person name="Ovcharenko I."/>
            <person name="Putnam N.H."/>
            <person name="Shu S."/>
            <person name="Taher L."/>
            <person name="Blitz I.L."/>
            <person name="Blumberg B."/>
            <person name="Dichmann D.S."/>
            <person name="Dubchak I."/>
            <person name="Amaya E."/>
            <person name="Detter J.C."/>
            <person name="Fletcher R."/>
            <person name="Gerhard D.S."/>
            <person name="Goodstein D."/>
            <person name="Graves T."/>
            <person name="Grigoriev I.V."/>
            <person name="Grimwood J."/>
            <person name="Kawashima T."/>
            <person name="Lindquist E."/>
            <person name="Lucas S.M."/>
            <person name="Mead P.E."/>
            <person name="Mitros T."/>
            <person name="Ogino H."/>
            <person name="Ohta Y."/>
            <person name="Poliakov A.V."/>
            <person name="Pollet N."/>
            <person name="Robert J."/>
            <person name="Salamov A."/>
            <person name="Sater A.K."/>
            <person name="Schmutz J."/>
            <person name="Terry A."/>
            <person name="Vize P.D."/>
            <person name="Warren W.C."/>
            <person name="Wells D."/>
            <person name="Wills A."/>
            <person name="Wilson R.K."/>
            <person name="Zimmerman L.B."/>
            <person name="Zorn A.M."/>
            <person name="Grainger R."/>
            <person name="Grammer T."/>
            <person name="Khokha M.K."/>
            <person name="Richardson P.M."/>
            <person name="Rokhsar D.S."/>
        </authorList>
    </citation>
    <scope>NUCLEOTIDE SEQUENCE [LARGE SCALE GENOMIC DNA]</scope>
    <source>
        <strain evidence="5">Nigerian</strain>
    </source>
</reference>
<evidence type="ECO:0000256" key="1">
    <source>
        <dbReference type="ARBA" id="ARBA00022754"/>
    </source>
</evidence>
<feature type="coiled-coil region" evidence="3">
    <location>
        <begin position="47"/>
        <end position="116"/>
    </location>
</feature>
<dbReference type="CTD" id="100497190"/>
<dbReference type="Gene3D" id="1.20.5.1160">
    <property type="entry name" value="Vasodilator-stimulated phosphoprotein"/>
    <property type="match status" value="1"/>
</dbReference>
<dbReference type="Ensembl" id="ENSXETT00000044359">
    <property type="protein sequence ID" value="ENSXETP00000044359"/>
    <property type="gene ID" value="ENSXETG00000020532"/>
</dbReference>
<dbReference type="SMART" id="SM01391">
    <property type="entry name" value="Filament"/>
    <property type="match status" value="1"/>
</dbReference>
<feature type="coiled-coil region" evidence="3">
    <location>
        <begin position="159"/>
        <end position="186"/>
    </location>
</feature>
<keyword evidence="2 3" id="KW-0175">Coiled coil</keyword>
<dbReference type="GO" id="GO:0005198">
    <property type="term" value="F:structural molecule activity"/>
    <property type="evidence" value="ECO:0007669"/>
    <property type="project" value="InterPro"/>
</dbReference>
<keyword evidence="1" id="KW-0403">Intermediate filament</keyword>
<dbReference type="Proteomes" id="UP000008143">
    <property type="component" value="Chromosome 8"/>
</dbReference>
<feature type="coiled-coil region" evidence="3">
    <location>
        <begin position="238"/>
        <end position="353"/>
    </location>
</feature>
<dbReference type="InterPro" id="IPR039008">
    <property type="entry name" value="IF_rod_dom"/>
</dbReference>
<dbReference type="PANTHER" id="PTHR23239">
    <property type="entry name" value="INTERMEDIATE FILAMENT"/>
    <property type="match status" value="1"/>
</dbReference>
<evidence type="ECO:0000313" key="7">
    <source>
        <dbReference type="RefSeq" id="XP_002941647.1"/>
    </source>
</evidence>
<protein>
    <submittedName>
        <fullName evidence="5">Keratin 18, gene 2</fullName>
    </submittedName>
    <submittedName>
        <fullName evidence="7">Keratin, type I cytoskeletal 18-B</fullName>
    </submittedName>
</protein>
<evidence type="ECO:0000313" key="6">
    <source>
        <dbReference type="Proteomes" id="UP000008143"/>
    </source>
</evidence>
<evidence type="ECO:0000256" key="3">
    <source>
        <dbReference type="SAM" id="Coils"/>
    </source>
</evidence>
<proteinExistence type="predicted"/>
<dbReference type="GeneID" id="100497190"/>
<dbReference type="Pfam" id="PF00038">
    <property type="entry name" value="Filament"/>
    <property type="match status" value="1"/>
</dbReference>
<feature type="domain" description="IF rod" evidence="4">
    <location>
        <begin position="43"/>
        <end position="354"/>
    </location>
</feature>
<dbReference type="GO" id="GO:0005882">
    <property type="term" value="C:intermediate filament"/>
    <property type="evidence" value="ECO:0007669"/>
    <property type="project" value="UniProtKB-KW"/>
</dbReference>
<keyword evidence="6" id="KW-1185">Reference proteome</keyword>
<evidence type="ECO:0000313" key="8">
    <source>
        <dbReference type="Xenbase" id="XB-GENE-5999301"/>
    </source>
</evidence>
<dbReference type="PROSITE" id="PS51842">
    <property type="entry name" value="IF_ROD_2"/>
    <property type="match status" value="1"/>
</dbReference>
<dbReference type="OMA" id="AESAMCQ"/>
<name>A0A7D9NLU6_XENTR</name>
<evidence type="ECO:0000256" key="2">
    <source>
        <dbReference type="ARBA" id="ARBA00023054"/>
    </source>
</evidence>
<dbReference type="Gene3D" id="1.20.5.500">
    <property type="entry name" value="Single helix bin"/>
    <property type="match status" value="1"/>
</dbReference>